<dbReference type="PANTHER" id="PTHR21373:SF0">
    <property type="entry name" value="N-ALPHA-ACETYLTRANSFERASE 35, NATC AUXILIARY SUBUNIT"/>
    <property type="match status" value="1"/>
</dbReference>
<evidence type="ECO:0000313" key="8">
    <source>
        <dbReference type="Proteomes" id="UP000249757"/>
    </source>
</evidence>
<evidence type="ECO:0000259" key="6">
    <source>
        <dbReference type="Pfam" id="PF25789"/>
    </source>
</evidence>
<evidence type="ECO:0000259" key="5">
    <source>
        <dbReference type="Pfam" id="PF04112"/>
    </source>
</evidence>
<reference evidence="8" key="1">
    <citation type="journal article" date="2022" name="Microb. Genom.">
        <title>A global pangenome for the wheat fungal pathogen Pyrenophora tritici-repentis and prediction of effector protein structural homology.</title>
        <authorList>
            <person name="Moolhuijzen P.M."/>
            <person name="See P.T."/>
            <person name="Shi G."/>
            <person name="Powell H.R."/>
            <person name="Cockram J."/>
            <person name="Jorgensen L.N."/>
            <person name="Benslimane H."/>
            <person name="Strelkov S.E."/>
            <person name="Turner J."/>
            <person name="Liu Z."/>
            <person name="Moffat C.S."/>
        </authorList>
    </citation>
    <scope>NUCLEOTIDE SEQUENCE [LARGE SCALE GENOMIC DNA]</scope>
</reference>
<evidence type="ECO:0000313" key="7">
    <source>
        <dbReference type="EMBL" id="KAI1516735.1"/>
    </source>
</evidence>
<evidence type="ECO:0000256" key="2">
    <source>
        <dbReference type="ARBA" id="ARBA00006289"/>
    </source>
</evidence>
<dbReference type="GO" id="GO:0031417">
    <property type="term" value="C:NatC complex"/>
    <property type="evidence" value="ECO:0007669"/>
    <property type="project" value="InterPro"/>
</dbReference>
<comment type="caution">
    <text evidence="7">The sequence shown here is derived from an EMBL/GenBank/DDBJ whole genome shotgun (WGS) entry which is preliminary data.</text>
</comment>
<dbReference type="Proteomes" id="UP000249757">
    <property type="component" value="Unassembled WGS sequence"/>
</dbReference>
<feature type="region of interest" description="Disordered" evidence="4">
    <location>
        <begin position="1"/>
        <end position="45"/>
    </location>
</feature>
<organism evidence="7 8">
    <name type="scientific">Pyrenophora tritici-repentis</name>
    <dbReference type="NCBI Taxonomy" id="45151"/>
    <lineage>
        <taxon>Eukaryota</taxon>
        <taxon>Fungi</taxon>
        <taxon>Dikarya</taxon>
        <taxon>Ascomycota</taxon>
        <taxon>Pezizomycotina</taxon>
        <taxon>Dothideomycetes</taxon>
        <taxon>Pleosporomycetidae</taxon>
        <taxon>Pleosporales</taxon>
        <taxon>Pleosporineae</taxon>
        <taxon>Pleosporaceae</taxon>
        <taxon>Pyrenophora</taxon>
    </lineage>
</organism>
<gene>
    <name evidence="7" type="ORF">Ptr86124_003672</name>
</gene>
<dbReference type="Pfam" id="PF25789">
    <property type="entry name" value="TPR_NAA35"/>
    <property type="match status" value="1"/>
</dbReference>
<sequence>MADAPSSHSTAPAETPDDGGTSADRVDAAQESAAPVIQAPATSANLPLRQARNAVGGSQPKIHNVTDKFTRACNGKLTRNPIFGGAWRGKGRHHGPMIYGQEHFRTTTNEWIALEVGQLVKDEYFTLFESIGAIEIMDPKMDSGFLEPGETLEDEYDALAPLLPEELIGIMDQLLCYEMAWHTGYPLSQTLFTSLYIDKLLWPETRVLEQSQFYRGGIPDDRRPGPLLQVLRAYCLAVIKGCDYVIAKITGRDYFEEEDFCTHTYNRVLFVSVPMDVFLRELDAGVEVLEDTDLKIDDTLRKAILSRLELRKDFLRALDLDLPLDQISHSWPLIFQGIDALKTTHQLGKSVPGAFSPKMQRRLASTVPPRPVVELDFTDALSKLHHIASDCSEATRFVDLPQDPLEYLSFLWHFASRNPPPLAYARSYLSTLLFHPDVLHTSSSLPLADCKTLVLSASPVLDPVNWSFSPPRNPTLPKPPRLQFALLIDEFVERAGQAYMDLWVAVGQNRCRLRRMLTHVITGWDMLQADASLIDADIAAAASELGVSEQIMEFSLSTWVYHHKLTMIQKVVLLGFEQDIYLPDEYCGMYLFLSLVAGRRNALLQRVQSHYTAQHARVSKSPRELRELQASQDYLNSLLAETEATASLAKALATFYMLLLYAGLLNIPTRPFSSEKLRYEVRMKPFLALAPVEVLEWEEFRGLMTPYGSFPPASTSTSTSTPTPASPQQESQGMSAFIKAVADSDSEIWTEINSNIRNAKSALQEYKRLGVRAAKAEGVKASWEGEVQCLVQSCVALGLGVKGVVDAVAVGGGEGGGKEGLEELRKKLRIEIPEAGKRYSEGWVVPRVIAVVSEGTAV</sequence>
<dbReference type="AlphaFoldDB" id="A0A922NJA2"/>
<dbReference type="InterPro" id="IPR057982">
    <property type="entry name" value="TPR_NAA35"/>
</dbReference>
<dbReference type="Pfam" id="PF04112">
    <property type="entry name" value="Mak10"/>
    <property type="match status" value="1"/>
</dbReference>
<evidence type="ECO:0000256" key="4">
    <source>
        <dbReference type="SAM" id="MobiDB-lite"/>
    </source>
</evidence>
<accession>A0A922NJA2</accession>
<dbReference type="InterPro" id="IPR057983">
    <property type="entry name" value="NAA35-like_N"/>
</dbReference>
<evidence type="ECO:0000256" key="3">
    <source>
        <dbReference type="ARBA" id="ARBA00022490"/>
    </source>
</evidence>
<feature type="domain" description="NAA35-like N-terminal" evidence="5">
    <location>
        <begin position="117"/>
        <end position="276"/>
    </location>
</feature>
<comment type="subcellular location">
    <subcellularLocation>
        <location evidence="1">Cytoplasm</location>
    </subcellularLocation>
</comment>
<dbReference type="PANTHER" id="PTHR21373">
    <property type="entry name" value="GLUCOSE REPRESSIBLE PROTEIN MAK10"/>
    <property type="match status" value="1"/>
</dbReference>
<feature type="compositionally biased region" description="Low complexity" evidence="4">
    <location>
        <begin position="711"/>
        <end position="727"/>
    </location>
</feature>
<keyword evidence="3" id="KW-0963">Cytoplasm</keyword>
<dbReference type="InterPro" id="IPR007244">
    <property type="entry name" value="Naa35_N"/>
</dbReference>
<comment type="similarity">
    <text evidence="2">Belongs to the MAK10 family.</text>
</comment>
<keyword evidence="8" id="KW-1185">Reference proteome</keyword>
<feature type="compositionally biased region" description="Polar residues" evidence="4">
    <location>
        <begin position="1"/>
        <end position="12"/>
    </location>
</feature>
<name>A0A922NJA2_9PLEO</name>
<protein>
    <submittedName>
        <fullName evidence="7">Mak10 protein</fullName>
    </submittedName>
</protein>
<feature type="region of interest" description="Disordered" evidence="4">
    <location>
        <begin position="711"/>
        <end position="731"/>
    </location>
</feature>
<feature type="domain" description="NAA35-like TPR repeats" evidence="6">
    <location>
        <begin position="407"/>
        <end position="704"/>
    </location>
</feature>
<evidence type="ECO:0000256" key="1">
    <source>
        <dbReference type="ARBA" id="ARBA00004496"/>
    </source>
</evidence>
<dbReference type="EMBL" id="NRDI02000004">
    <property type="protein sequence ID" value="KAI1516735.1"/>
    <property type="molecule type" value="Genomic_DNA"/>
</dbReference>
<dbReference type="OrthoDB" id="269405at2759"/>
<proteinExistence type="inferred from homology"/>